<feature type="region of interest" description="Disordered" evidence="1">
    <location>
        <begin position="13"/>
        <end position="53"/>
    </location>
</feature>
<dbReference type="AlphaFoldDB" id="A0A154WEY4"/>
<evidence type="ECO:0000313" key="3">
    <source>
        <dbReference type="Proteomes" id="UP000076400"/>
    </source>
</evidence>
<feature type="compositionally biased region" description="Low complexity" evidence="1">
    <location>
        <begin position="92"/>
        <end position="107"/>
    </location>
</feature>
<gene>
    <name evidence="2" type="ORF">AUP43_05445</name>
</gene>
<proteinExistence type="predicted"/>
<dbReference type="EMBL" id="LPXN01000057">
    <property type="protein sequence ID" value="KZD12084.1"/>
    <property type="molecule type" value="Genomic_DNA"/>
</dbReference>
<reference evidence="2 3" key="1">
    <citation type="submission" date="2015-12" db="EMBL/GenBank/DDBJ databases">
        <title>Genome sequence of Oceanibaculum pacificum MCCC 1A02656.</title>
        <authorList>
            <person name="Lu L."/>
            <person name="Lai Q."/>
            <person name="Shao Z."/>
            <person name="Qian P."/>
        </authorList>
    </citation>
    <scope>NUCLEOTIDE SEQUENCE [LARGE SCALE GENOMIC DNA]</scope>
    <source>
        <strain evidence="2 3">MCCC 1A02656</strain>
    </source>
</reference>
<keyword evidence="3" id="KW-1185">Reference proteome</keyword>
<comment type="caution">
    <text evidence="2">The sequence shown here is derived from an EMBL/GenBank/DDBJ whole genome shotgun (WGS) entry which is preliminary data.</text>
</comment>
<feature type="compositionally biased region" description="Low complexity" evidence="1">
    <location>
        <begin position="18"/>
        <end position="31"/>
    </location>
</feature>
<dbReference type="STRING" id="580166.AUP43_05445"/>
<name>A0A154WEY4_9PROT</name>
<protein>
    <submittedName>
        <fullName evidence="2">Uncharacterized protein</fullName>
    </submittedName>
</protein>
<feature type="region of interest" description="Disordered" evidence="1">
    <location>
        <begin position="78"/>
        <end position="107"/>
    </location>
</feature>
<feature type="compositionally biased region" description="Basic and acidic residues" evidence="1">
    <location>
        <begin position="42"/>
        <end position="53"/>
    </location>
</feature>
<dbReference type="Proteomes" id="UP000076400">
    <property type="component" value="Unassembled WGS sequence"/>
</dbReference>
<sequence length="127" mass="12951">MLAALLIGLPQPPALALHGQGQPVQGHPVQGEASLSGPAMAPDHHILPDSGPDRHLRKAAETIRQPSRQNVADTLILPHPTDAGLPTSWQMAADSGPAAQAAPTAAPSLRPCLLSSLRKTGPPASAA</sequence>
<evidence type="ECO:0000256" key="1">
    <source>
        <dbReference type="SAM" id="MobiDB-lite"/>
    </source>
</evidence>
<accession>A0A154WEY4</accession>
<evidence type="ECO:0000313" key="2">
    <source>
        <dbReference type="EMBL" id="KZD12084.1"/>
    </source>
</evidence>
<organism evidence="2 3">
    <name type="scientific">Oceanibaculum pacificum</name>
    <dbReference type="NCBI Taxonomy" id="580166"/>
    <lineage>
        <taxon>Bacteria</taxon>
        <taxon>Pseudomonadati</taxon>
        <taxon>Pseudomonadota</taxon>
        <taxon>Alphaproteobacteria</taxon>
        <taxon>Rhodospirillales</taxon>
        <taxon>Oceanibaculaceae</taxon>
        <taxon>Oceanibaculum</taxon>
    </lineage>
</organism>